<keyword evidence="2" id="KW-0813">Transport</keyword>
<organism evidence="10 11">
    <name type="scientific">Paractinoplanes atraurantiacus</name>
    <dbReference type="NCBI Taxonomy" id="1036182"/>
    <lineage>
        <taxon>Bacteria</taxon>
        <taxon>Bacillati</taxon>
        <taxon>Actinomycetota</taxon>
        <taxon>Actinomycetes</taxon>
        <taxon>Micromonosporales</taxon>
        <taxon>Micromonosporaceae</taxon>
        <taxon>Paractinoplanes</taxon>
    </lineage>
</organism>
<name>A0A285KCU3_9ACTN</name>
<evidence type="ECO:0000256" key="6">
    <source>
        <dbReference type="ARBA" id="ARBA00022989"/>
    </source>
</evidence>
<feature type="transmembrane region" description="Helical" evidence="9">
    <location>
        <begin position="69"/>
        <end position="88"/>
    </location>
</feature>
<evidence type="ECO:0000313" key="10">
    <source>
        <dbReference type="EMBL" id="SNY70425.1"/>
    </source>
</evidence>
<evidence type="ECO:0000256" key="4">
    <source>
        <dbReference type="ARBA" id="ARBA00022519"/>
    </source>
</evidence>
<evidence type="ECO:0000256" key="8">
    <source>
        <dbReference type="SAM" id="MobiDB-lite"/>
    </source>
</evidence>
<dbReference type="PANTHER" id="PTHR32196">
    <property type="entry name" value="ABC TRANSPORTER PERMEASE PROTEIN YPHD-RELATED-RELATED"/>
    <property type="match status" value="1"/>
</dbReference>
<dbReference type="AlphaFoldDB" id="A0A285KCU3"/>
<evidence type="ECO:0000256" key="2">
    <source>
        <dbReference type="ARBA" id="ARBA00022448"/>
    </source>
</evidence>
<evidence type="ECO:0000256" key="1">
    <source>
        <dbReference type="ARBA" id="ARBA00004651"/>
    </source>
</evidence>
<feature type="region of interest" description="Disordered" evidence="8">
    <location>
        <begin position="1"/>
        <end position="21"/>
    </location>
</feature>
<sequence length="360" mass="36746">MTDTHVAPPKSPAAPPEPNPEGNRALAKAALWLLRGRTLVVLVVLVVIFSAISSEYLTQSNLILMTKHVAINAILAIGVTFVILTGGIDLSVGSIAGLASMVCGGLLFTGLAVPGGHLFFSVAVVILIGIVVGALVGAVNGVLVTRFRVAPFIATLGMLYVARGVAQLISDGGTFPDLAGTPARGNQGFHLIGVDSWLGIPVAVWIMIVVAAAAIVVTTKTPFGRRVYAVGGNERAAVLSGIRVNRIKIAVYVISGACAALAGLLLTSELGAAYPDTATTYELNAIAAAVLGGTALAGGRGTIVGTVMGAFVIGFLSDGLVLIGVSTFWQSVVKGAVIVFAVVTEQAQQRLQSSLSKRTA</sequence>
<feature type="transmembrane region" description="Helical" evidence="9">
    <location>
        <begin position="119"/>
        <end position="142"/>
    </location>
</feature>
<proteinExistence type="predicted"/>
<feature type="transmembrane region" description="Helical" evidence="9">
    <location>
        <begin position="249"/>
        <end position="266"/>
    </location>
</feature>
<evidence type="ECO:0000256" key="5">
    <source>
        <dbReference type="ARBA" id="ARBA00022692"/>
    </source>
</evidence>
<reference evidence="10 11" key="1">
    <citation type="submission" date="2017-09" db="EMBL/GenBank/DDBJ databases">
        <authorList>
            <person name="Ehlers B."/>
            <person name="Leendertz F.H."/>
        </authorList>
    </citation>
    <scope>NUCLEOTIDE SEQUENCE [LARGE SCALE GENOMIC DNA]</scope>
    <source>
        <strain evidence="10 11">CGMCC 4.6857</strain>
    </source>
</reference>
<keyword evidence="3" id="KW-1003">Cell membrane</keyword>
<dbReference type="CDD" id="cd06579">
    <property type="entry name" value="TM_PBP1_transp_AraH_like"/>
    <property type="match status" value="1"/>
</dbReference>
<feature type="transmembrane region" description="Helical" evidence="9">
    <location>
        <begin position="197"/>
        <end position="217"/>
    </location>
</feature>
<dbReference type="RefSeq" id="WP_097328388.1">
    <property type="nucleotide sequence ID" value="NZ_OBDY01000037.1"/>
</dbReference>
<dbReference type="OrthoDB" id="3468954at2"/>
<keyword evidence="7 9" id="KW-0472">Membrane</keyword>
<evidence type="ECO:0000256" key="3">
    <source>
        <dbReference type="ARBA" id="ARBA00022475"/>
    </source>
</evidence>
<feature type="transmembrane region" description="Helical" evidence="9">
    <location>
        <begin position="95"/>
        <end position="113"/>
    </location>
</feature>
<evidence type="ECO:0000256" key="9">
    <source>
        <dbReference type="SAM" id="Phobius"/>
    </source>
</evidence>
<dbReference type="Proteomes" id="UP000219612">
    <property type="component" value="Unassembled WGS sequence"/>
</dbReference>
<protein>
    <submittedName>
        <fullName evidence="10">Erythritol transport system permease protein</fullName>
    </submittedName>
</protein>
<dbReference type="InterPro" id="IPR001851">
    <property type="entry name" value="ABC_transp_permease"/>
</dbReference>
<feature type="compositionally biased region" description="Pro residues" evidence="8">
    <location>
        <begin position="9"/>
        <end position="19"/>
    </location>
</feature>
<dbReference type="EMBL" id="OBDY01000037">
    <property type="protein sequence ID" value="SNY70425.1"/>
    <property type="molecule type" value="Genomic_DNA"/>
</dbReference>
<keyword evidence="6 9" id="KW-1133">Transmembrane helix</keyword>
<dbReference type="PANTHER" id="PTHR32196:SF21">
    <property type="entry name" value="ABC TRANSPORTER PERMEASE PROTEIN YPHD-RELATED"/>
    <property type="match status" value="1"/>
</dbReference>
<dbReference type="GO" id="GO:0005886">
    <property type="term" value="C:plasma membrane"/>
    <property type="evidence" value="ECO:0007669"/>
    <property type="project" value="UniProtKB-SubCell"/>
</dbReference>
<comment type="subcellular location">
    <subcellularLocation>
        <location evidence="1">Cell membrane</location>
        <topology evidence="1">Multi-pass membrane protein</topology>
    </subcellularLocation>
</comment>
<keyword evidence="4" id="KW-0997">Cell inner membrane</keyword>
<gene>
    <name evidence="10" type="ORF">SAMN05421748_13782</name>
</gene>
<dbReference type="Pfam" id="PF02653">
    <property type="entry name" value="BPD_transp_2"/>
    <property type="match status" value="1"/>
</dbReference>
<evidence type="ECO:0000313" key="11">
    <source>
        <dbReference type="Proteomes" id="UP000219612"/>
    </source>
</evidence>
<keyword evidence="5 9" id="KW-0812">Transmembrane</keyword>
<feature type="transmembrane region" description="Helical" evidence="9">
    <location>
        <begin position="149"/>
        <end position="169"/>
    </location>
</feature>
<evidence type="ECO:0000256" key="7">
    <source>
        <dbReference type="ARBA" id="ARBA00023136"/>
    </source>
</evidence>
<dbReference type="GO" id="GO:0022857">
    <property type="term" value="F:transmembrane transporter activity"/>
    <property type="evidence" value="ECO:0007669"/>
    <property type="project" value="InterPro"/>
</dbReference>
<accession>A0A285KCU3</accession>
<keyword evidence="11" id="KW-1185">Reference proteome</keyword>
<feature type="transmembrane region" description="Helical" evidence="9">
    <location>
        <begin position="38"/>
        <end position="57"/>
    </location>
</feature>